<dbReference type="Proteomes" id="UP001054252">
    <property type="component" value="Unassembled WGS sequence"/>
</dbReference>
<accession>A0AAV5ICR8</accession>
<sequence length="53" mass="5665">MEGDPSKSVIIASVTLDFTKMEVLVSAFVATASTNLLALDSESDDEDLELFKA</sequence>
<keyword evidence="2" id="KW-1185">Reference proteome</keyword>
<dbReference type="AlphaFoldDB" id="A0AAV5ICR8"/>
<reference evidence="1 2" key="1">
    <citation type="journal article" date="2021" name="Commun. Biol.">
        <title>The genome of Shorea leprosula (Dipterocarpaceae) highlights the ecological relevance of drought in aseasonal tropical rainforests.</title>
        <authorList>
            <person name="Ng K.K.S."/>
            <person name="Kobayashi M.J."/>
            <person name="Fawcett J.A."/>
            <person name="Hatakeyama M."/>
            <person name="Paape T."/>
            <person name="Ng C.H."/>
            <person name="Ang C.C."/>
            <person name="Tnah L.H."/>
            <person name="Lee C.T."/>
            <person name="Nishiyama T."/>
            <person name="Sese J."/>
            <person name="O'Brien M.J."/>
            <person name="Copetti D."/>
            <person name="Mohd Noor M.I."/>
            <person name="Ong R.C."/>
            <person name="Putra M."/>
            <person name="Sireger I.Z."/>
            <person name="Indrioko S."/>
            <person name="Kosugi Y."/>
            <person name="Izuno A."/>
            <person name="Isagi Y."/>
            <person name="Lee S.L."/>
            <person name="Shimizu K.K."/>
        </authorList>
    </citation>
    <scope>NUCLEOTIDE SEQUENCE [LARGE SCALE GENOMIC DNA]</scope>
    <source>
        <strain evidence="1">214</strain>
    </source>
</reference>
<protein>
    <submittedName>
        <fullName evidence="1">Uncharacterized protein</fullName>
    </submittedName>
</protein>
<evidence type="ECO:0000313" key="1">
    <source>
        <dbReference type="EMBL" id="GKU99691.1"/>
    </source>
</evidence>
<evidence type="ECO:0000313" key="2">
    <source>
        <dbReference type="Proteomes" id="UP001054252"/>
    </source>
</evidence>
<gene>
    <name evidence="1" type="ORF">SLEP1_g12497</name>
</gene>
<proteinExistence type="predicted"/>
<organism evidence="1 2">
    <name type="scientific">Rubroshorea leprosula</name>
    <dbReference type="NCBI Taxonomy" id="152421"/>
    <lineage>
        <taxon>Eukaryota</taxon>
        <taxon>Viridiplantae</taxon>
        <taxon>Streptophyta</taxon>
        <taxon>Embryophyta</taxon>
        <taxon>Tracheophyta</taxon>
        <taxon>Spermatophyta</taxon>
        <taxon>Magnoliopsida</taxon>
        <taxon>eudicotyledons</taxon>
        <taxon>Gunneridae</taxon>
        <taxon>Pentapetalae</taxon>
        <taxon>rosids</taxon>
        <taxon>malvids</taxon>
        <taxon>Malvales</taxon>
        <taxon>Dipterocarpaceae</taxon>
        <taxon>Rubroshorea</taxon>
    </lineage>
</organism>
<comment type="caution">
    <text evidence="1">The sequence shown here is derived from an EMBL/GenBank/DDBJ whole genome shotgun (WGS) entry which is preliminary data.</text>
</comment>
<dbReference type="EMBL" id="BPVZ01000014">
    <property type="protein sequence ID" value="GKU99691.1"/>
    <property type="molecule type" value="Genomic_DNA"/>
</dbReference>
<name>A0AAV5ICR8_9ROSI</name>